<dbReference type="Proteomes" id="UP001234989">
    <property type="component" value="Chromosome 2"/>
</dbReference>
<name>A0AAF0TFZ5_SOLVR</name>
<evidence type="ECO:0000313" key="1">
    <source>
        <dbReference type="EMBL" id="WMV14543.1"/>
    </source>
</evidence>
<reference evidence="1" key="1">
    <citation type="submission" date="2023-08" db="EMBL/GenBank/DDBJ databases">
        <title>A de novo genome assembly of Solanum verrucosum Schlechtendal, a Mexican diploid species geographically isolated from the other diploid A-genome species in potato relatives.</title>
        <authorList>
            <person name="Hosaka K."/>
        </authorList>
    </citation>
    <scope>NUCLEOTIDE SEQUENCE</scope>
    <source>
        <tissue evidence="1">Young leaves</tissue>
    </source>
</reference>
<protein>
    <submittedName>
        <fullName evidence="1">Uncharacterized protein</fullName>
    </submittedName>
</protein>
<proteinExistence type="predicted"/>
<dbReference type="AlphaFoldDB" id="A0AAF0TFZ5"/>
<keyword evidence="2" id="KW-1185">Reference proteome</keyword>
<sequence>MSTPTEEVSKEKEEVSTDLKSTIEEVSTHLKKSNYKDWIPIVTELLECLCDFCDQHFPSTTQRKISEIEHQIDLCIEVLDSIPQEGSRASSPECCSALSASCAFNLARLGMGAGSV</sequence>
<organism evidence="1 2">
    <name type="scientific">Solanum verrucosum</name>
    <dbReference type="NCBI Taxonomy" id="315347"/>
    <lineage>
        <taxon>Eukaryota</taxon>
        <taxon>Viridiplantae</taxon>
        <taxon>Streptophyta</taxon>
        <taxon>Embryophyta</taxon>
        <taxon>Tracheophyta</taxon>
        <taxon>Spermatophyta</taxon>
        <taxon>Magnoliopsida</taxon>
        <taxon>eudicotyledons</taxon>
        <taxon>Gunneridae</taxon>
        <taxon>Pentapetalae</taxon>
        <taxon>asterids</taxon>
        <taxon>lamiids</taxon>
        <taxon>Solanales</taxon>
        <taxon>Solanaceae</taxon>
        <taxon>Solanoideae</taxon>
        <taxon>Solaneae</taxon>
        <taxon>Solanum</taxon>
    </lineage>
</organism>
<gene>
    <name evidence="1" type="ORF">MTR67_007928</name>
</gene>
<accession>A0AAF0TFZ5</accession>
<dbReference type="EMBL" id="CP133613">
    <property type="protein sequence ID" value="WMV14543.1"/>
    <property type="molecule type" value="Genomic_DNA"/>
</dbReference>
<evidence type="ECO:0000313" key="2">
    <source>
        <dbReference type="Proteomes" id="UP001234989"/>
    </source>
</evidence>